<accession>A0A835J2R3</accession>
<name>A0A835J2R3_9ROSI</name>
<protein>
    <submittedName>
        <fullName evidence="2">Uncharacterized protein</fullName>
    </submittedName>
</protein>
<feature type="compositionally biased region" description="Polar residues" evidence="1">
    <location>
        <begin position="46"/>
        <end position="59"/>
    </location>
</feature>
<evidence type="ECO:0000256" key="1">
    <source>
        <dbReference type="SAM" id="MobiDB-lite"/>
    </source>
</evidence>
<sequence>MKATRTTTTLSNNLHQPIESFFPLAFSKKLRALYVPLSPKSTLINKPTQASKSAIKTNPSSSSSSACRRIPRSQNKTMDSQIIYHGRDQSRPGSTSYGRLSAFIAQTLDLTLSICNHHLHKMLNQLTNPLVSSMIIRMWTLVTTTGNKRVRIKCIIIVLLAMYDILNISVNGLRKAELRFRVESHGEFFKEPEYEVAGARVGGFHILMAYMRVVQQIQGRTQVFTRALHTSASKAFKDLPWKERGDAEITAYDFY</sequence>
<gene>
    <name evidence="2" type="ORF">SADUNF_Sadunf18G0014900</name>
</gene>
<proteinExistence type="predicted"/>
<feature type="region of interest" description="Disordered" evidence="1">
    <location>
        <begin position="46"/>
        <end position="71"/>
    </location>
</feature>
<evidence type="ECO:0000313" key="2">
    <source>
        <dbReference type="EMBL" id="KAF9662067.1"/>
    </source>
</evidence>
<reference evidence="2 3" key="1">
    <citation type="submission" date="2020-10" db="EMBL/GenBank/DDBJ databases">
        <title>Plant Genome Project.</title>
        <authorList>
            <person name="Zhang R.-G."/>
        </authorList>
    </citation>
    <scope>NUCLEOTIDE SEQUENCE [LARGE SCALE GENOMIC DNA]</scope>
    <source>
        <strain evidence="2">FAFU-HL-1</strain>
        <tissue evidence="2">Leaf</tissue>
    </source>
</reference>
<dbReference type="EMBL" id="JADGMS010000018">
    <property type="protein sequence ID" value="KAF9662067.1"/>
    <property type="molecule type" value="Genomic_DNA"/>
</dbReference>
<comment type="caution">
    <text evidence="2">The sequence shown here is derived from an EMBL/GenBank/DDBJ whole genome shotgun (WGS) entry which is preliminary data.</text>
</comment>
<organism evidence="2 3">
    <name type="scientific">Salix dunnii</name>
    <dbReference type="NCBI Taxonomy" id="1413687"/>
    <lineage>
        <taxon>Eukaryota</taxon>
        <taxon>Viridiplantae</taxon>
        <taxon>Streptophyta</taxon>
        <taxon>Embryophyta</taxon>
        <taxon>Tracheophyta</taxon>
        <taxon>Spermatophyta</taxon>
        <taxon>Magnoliopsida</taxon>
        <taxon>eudicotyledons</taxon>
        <taxon>Gunneridae</taxon>
        <taxon>Pentapetalae</taxon>
        <taxon>rosids</taxon>
        <taxon>fabids</taxon>
        <taxon>Malpighiales</taxon>
        <taxon>Salicaceae</taxon>
        <taxon>Saliceae</taxon>
        <taxon>Salix</taxon>
    </lineage>
</organism>
<dbReference type="AlphaFoldDB" id="A0A835J2R3"/>
<evidence type="ECO:0000313" key="3">
    <source>
        <dbReference type="Proteomes" id="UP000657918"/>
    </source>
</evidence>
<keyword evidence="3" id="KW-1185">Reference proteome</keyword>
<dbReference type="Proteomes" id="UP000657918">
    <property type="component" value="Unassembled WGS sequence"/>
</dbReference>